<accession>A0A1R3L0H1</accession>
<comment type="caution">
    <text evidence="2">The sequence shown here is derived from an EMBL/GenBank/DDBJ whole genome shotgun (WGS) entry which is preliminary data.</text>
</comment>
<reference evidence="3" key="1">
    <citation type="submission" date="2013-09" db="EMBL/GenBank/DDBJ databases">
        <title>Corchorus olitorius genome sequencing.</title>
        <authorList>
            <person name="Alam M."/>
            <person name="Haque M.S."/>
            <person name="Islam M.S."/>
            <person name="Emdad E.M."/>
            <person name="Islam M.M."/>
            <person name="Ahmed B."/>
            <person name="Halim A."/>
            <person name="Hossen Q.M.M."/>
            <person name="Hossain M.Z."/>
            <person name="Ahmed R."/>
            <person name="Khan M.M."/>
            <person name="Islam R."/>
            <person name="Rashid M.M."/>
            <person name="Khan S.A."/>
            <person name="Rahman M.S."/>
            <person name="Alam M."/>
            <person name="Yahiya A.S."/>
            <person name="Khan M.S."/>
            <person name="Azam M.S."/>
            <person name="Haque T."/>
            <person name="Lashkar M.Z.H."/>
            <person name="Akhand A.I."/>
            <person name="Morshed G."/>
            <person name="Roy S."/>
            <person name="Uddin K.S."/>
            <person name="Rabeya T."/>
            <person name="Hossain A.S."/>
            <person name="Chowdhury A."/>
            <person name="Snigdha A.R."/>
            <person name="Mortoza M.S."/>
            <person name="Matin S.A."/>
            <person name="Hoque S.M.E."/>
            <person name="Islam M.K."/>
            <person name="Roy D.K."/>
            <person name="Haider R."/>
            <person name="Moosa M.M."/>
            <person name="Elias S.M."/>
            <person name="Hasan A.M."/>
            <person name="Jahan S."/>
            <person name="Shafiuddin M."/>
            <person name="Mahmood N."/>
            <person name="Shommy N.S."/>
        </authorList>
    </citation>
    <scope>NUCLEOTIDE SEQUENCE [LARGE SCALE GENOMIC DNA]</scope>
    <source>
        <strain evidence="3">cv. O-4</strain>
    </source>
</reference>
<proteinExistence type="predicted"/>
<dbReference type="AlphaFoldDB" id="A0A1R3L0H1"/>
<name>A0A1R3L0H1_9ROSI</name>
<dbReference type="OrthoDB" id="10532712at2759"/>
<protein>
    <submittedName>
        <fullName evidence="2">Uncharacterized protein</fullName>
    </submittedName>
</protein>
<keyword evidence="3" id="KW-1185">Reference proteome</keyword>
<feature type="region of interest" description="Disordered" evidence="1">
    <location>
        <begin position="239"/>
        <end position="264"/>
    </location>
</feature>
<dbReference type="Proteomes" id="UP000187203">
    <property type="component" value="Unassembled WGS sequence"/>
</dbReference>
<organism evidence="2 3">
    <name type="scientific">Corchorus olitorius</name>
    <dbReference type="NCBI Taxonomy" id="93759"/>
    <lineage>
        <taxon>Eukaryota</taxon>
        <taxon>Viridiplantae</taxon>
        <taxon>Streptophyta</taxon>
        <taxon>Embryophyta</taxon>
        <taxon>Tracheophyta</taxon>
        <taxon>Spermatophyta</taxon>
        <taxon>Magnoliopsida</taxon>
        <taxon>eudicotyledons</taxon>
        <taxon>Gunneridae</taxon>
        <taxon>Pentapetalae</taxon>
        <taxon>rosids</taxon>
        <taxon>malvids</taxon>
        <taxon>Malvales</taxon>
        <taxon>Malvaceae</taxon>
        <taxon>Grewioideae</taxon>
        <taxon>Apeibeae</taxon>
        <taxon>Corchorus</taxon>
    </lineage>
</organism>
<evidence type="ECO:0000313" key="3">
    <source>
        <dbReference type="Proteomes" id="UP000187203"/>
    </source>
</evidence>
<dbReference type="EMBL" id="AWUE01005814">
    <property type="protein sequence ID" value="OMP12846.1"/>
    <property type="molecule type" value="Genomic_DNA"/>
</dbReference>
<sequence>MEADLRLRASRTLRIVVEDDDGVTRLRAALLLLVVALLVLDAERQAFLGQQAHHERVVGFAVLAADRSFGARLRCRNLVMRAGVFAEDVFDDLDRAGSVRGRRRRQATRNRPRNRATRVACRRLALGAATNEADTASVAVKRSTTRLSEASAVSSVIWRVCCPSSAPRTACGTAAGRLDKGFIGTASRWGSCCGSAEGWARGPSWPSRQRNRQVREARPELDDLRIAFQRFIGLGVQRVRQPEEAQQPDQRKHGAEKSTAAFRA</sequence>
<gene>
    <name evidence="2" type="ORF">COLO4_02686</name>
</gene>
<evidence type="ECO:0000313" key="2">
    <source>
        <dbReference type="EMBL" id="OMP12846.1"/>
    </source>
</evidence>
<evidence type="ECO:0000256" key="1">
    <source>
        <dbReference type="SAM" id="MobiDB-lite"/>
    </source>
</evidence>